<dbReference type="PANTHER" id="PTHR13273:SF14">
    <property type="entry name" value="ANAMORSIN"/>
    <property type="match status" value="1"/>
</dbReference>
<feature type="domain" description="Fe-S cluster assembly protein Dre2 N-terminal" evidence="11">
    <location>
        <begin position="27"/>
        <end position="124"/>
    </location>
</feature>
<dbReference type="PANTHER" id="PTHR13273">
    <property type="entry name" value="ANAMORSIN"/>
    <property type="match status" value="1"/>
</dbReference>
<dbReference type="GO" id="GO:0016226">
    <property type="term" value="P:iron-sulfur cluster assembly"/>
    <property type="evidence" value="ECO:0007669"/>
    <property type="project" value="UniProtKB-UniRule"/>
</dbReference>
<evidence type="ECO:0000256" key="7">
    <source>
        <dbReference type="ARBA" id="ARBA00023014"/>
    </source>
</evidence>
<organism evidence="12 13">
    <name type="scientific">Malassezia brasiliensis</name>
    <dbReference type="NCBI Taxonomy" id="1821822"/>
    <lineage>
        <taxon>Eukaryota</taxon>
        <taxon>Fungi</taxon>
        <taxon>Dikarya</taxon>
        <taxon>Basidiomycota</taxon>
        <taxon>Ustilaginomycotina</taxon>
        <taxon>Malasseziomycetes</taxon>
        <taxon>Malasseziales</taxon>
        <taxon>Malasseziaceae</taxon>
        <taxon>Malassezia</taxon>
    </lineage>
</organism>
<feature type="binding site" evidence="9">
    <location>
        <position position="216"/>
    </location>
    <ligand>
        <name>[2Fe-2S] cluster</name>
        <dbReference type="ChEBI" id="CHEBI:190135"/>
    </ligand>
</feature>
<keyword evidence="8 9" id="KW-0496">Mitochondrion</keyword>
<feature type="region of interest" description="Fe-S binding site B" evidence="9">
    <location>
        <begin position="279"/>
        <end position="293"/>
    </location>
</feature>
<dbReference type="HAMAP" id="MF_03115">
    <property type="entry name" value="Anamorsin"/>
    <property type="match status" value="1"/>
</dbReference>
<dbReference type="AlphaFoldDB" id="A0AAF0IP35"/>
<evidence type="ECO:0000256" key="2">
    <source>
        <dbReference type="ARBA" id="ARBA00008169"/>
    </source>
</evidence>
<feature type="domain" description="Anamorsin C-terminal" evidence="10">
    <location>
        <begin position="200"/>
        <end position="309"/>
    </location>
</feature>
<feature type="binding site" evidence="9">
    <location>
        <position position="201"/>
    </location>
    <ligand>
        <name>[2Fe-2S] cluster</name>
        <dbReference type="ChEBI" id="CHEBI:190135"/>
    </ligand>
</feature>
<name>A0AAF0IP35_9BASI</name>
<feature type="short sequence motif" description="Cx2C motif 1" evidence="9">
    <location>
        <begin position="279"/>
        <end position="282"/>
    </location>
</feature>
<comment type="caution">
    <text evidence="9">Lacks conserved residue(s) required for the propagation of feature annotation.</text>
</comment>
<accession>A0AAF0IP35</accession>
<evidence type="ECO:0000256" key="6">
    <source>
        <dbReference type="ARBA" id="ARBA00023004"/>
    </source>
</evidence>
<evidence type="ECO:0000256" key="3">
    <source>
        <dbReference type="ARBA" id="ARBA00022485"/>
    </source>
</evidence>
<dbReference type="Proteomes" id="UP001216638">
    <property type="component" value="Chromosome 1"/>
</dbReference>
<dbReference type="Pfam" id="PF05093">
    <property type="entry name" value="CIAPIN1"/>
    <property type="match status" value="1"/>
</dbReference>
<feature type="binding site" evidence="9">
    <location>
        <position position="293"/>
    </location>
    <ligand>
        <name>[4Fe-4S] cluster</name>
        <dbReference type="ChEBI" id="CHEBI:49883"/>
    </ligand>
</feature>
<comment type="cofactor">
    <cofactor evidence="1 9">
        <name>[4Fe-4S] cluster</name>
        <dbReference type="ChEBI" id="CHEBI:49883"/>
    </cofactor>
</comment>
<sequence length="317" mass="33678">MATTSGVQERTLLVSCMDAARSGQYQEAVQKYEGLSSLFETEMVDRITDMAYTPPAAAFDVAYVLVPYEGVAWSTLLPKLHTALAPGAKLQVALIGTVEEICAADKLQAELTIAGFANAATEGASRLVLTAQRPATAAVLTNPVPVEGTSSAVPLRRKQANGTANGTTSKKALWTTQPETQISEESLMAGTAMGPRKREDCTVDLTVPPARRKRACKGCTCGLRELEEEEERTGGIVKLQEGDLGGQRTETETTVLGPDGQPRTVKKVQVDTRGATSSCGSCFLGDAFRCSSCPYLGLPAFEPGQKVEIPISMDDDL</sequence>
<evidence type="ECO:0000313" key="12">
    <source>
        <dbReference type="EMBL" id="WFC94426.1"/>
    </source>
</evidence>
<comment type="cofactor">
    <cofactor evidence="9">
        <name>[2Fe-2S] cluster</name>
        <dbReference type="ChEBI" id="CHEBI:190135"/>
    </cofactor>
</comment>
<evidence type="ECO:0000256" key="5">
    <source>
        <dbReference type="ARBA" id="ARBA00022723"/>
    </source>
</evidence>
<comment type="similarity">
    <text evidence="2 9">Belongs to the anamorsin family.</text>
</comment>
<gene>
    <name evidence="12" type="primary">DRE2</name>
    <name evidence="12" type="ORF">MBRA1_001056</name>
</gene>
<feature type="binding site" evidence="9">
    <location>
        <position position="279"/>
    </location>
    <ligand>
        <name>[4Fe-4S] cluster</name>
        <dbReference type="ChEBI" id="CHEBI:49883"/>
    </ligand>
</feature>
<feature type="binding site" evidence="9">
    <location>
        <position position="290"/>
    </location>
    <ligand>
        <name>[4Fe-4S] cluster</name>
        <dbReference type="ChEBI" id="CHEBI:49883"/>
    </ligand>
</feature>
<dbReference type="InterPro" id="IPR007785">
    <property type="entry name" value="Anamorsin"/>
</dbReference>
<comment type="domain">
    <text evidence="9">The N-terminal domain has structural similarity with S-adenosyl-L-methionine-dependent methyltransferases, but does not bind S-adenosyl-L-methionine. It is required for correct assembly of the 2 Fe-S clusters.</text>
</comment>
<keyword evidence="13" id="KW-1185">Reference proteome</keyword>
<evidence type="ECO:0000313" key="13">
    <source>
        <dbReference type="Proteomes" id="UP001216638"/>
    </source>
</evidence>
<keyword evidence="6 9" id="KW-0408">Iron</keyword>
<dbReference type="GO" id="GO:0046872">
    <property type="term" value="F:metal ion binding"/>
    <property type="evidence" value="ECO:0007669"/>
    <property type="project" value="UniProtKB-KW"/>
</dbReference>
<evidence type="ECO:0000256" key="4">
    <source>
        <dbReference type="ARBA" id="ARBA00022490"/>
    </source>
</evidence>
<evidence type="ECO:0000256" key="1">
    <source>
        <dbReference type="ARBA" id="ARBA00001966"/>
    </source>
</evidence>
<keyword evidence="7 9" id="KW-0411">Iron-sulfur</keyword>
<dbReference type="InterPro" id="IPR046408">
    <property type="entry name" value="CIAPIN1"/>
</dbReference>
<keyword evidence="4 9" id="KW-0963">Cytoplasm</keyword>
<keyword evidence="5 9" id="KW-0479">Metal-binding</keyword>
<comment type="subcellular location">
    <subcellularLocation>
        <location evidence="9">Cytoplasm</location>
    </subcellularLocation>
    <subcellularLocation>
        <location evidence="9">Mitochondrion intermembrane space</location>
    </subcellularLocation>
</comment>
<keyword evidence="9" id="KW-0001">2Fe-2S</keyword>
<dbReference type="InterPro" id="IPR031838">
    <property type="entry name" value="Dre2_N"/>
</dbReference>
<comment type="domain">
    <text evidence="9">The twin Cx2C motifs are involved in the recognition by the mitochondrial MIA40-ERV1 disulfide relay system. The formation of 2 disulfide bonds in the Cx2C motifs through dithiol/disulfide exchange reactions effectively traps the protein in the mitochondrial intermembrane space.</text>
</comment>
<feature type="binding site" evidence="9">
    <location>
        <position position="219"/>
    </location>
    <ligand>
        <name>[2Fe-2S] cluster</name>
        <dbReference type="ChEBI" id="CHEBI:190135"/>
    </ligand>
</feature>
<dbReference type="GO" id="GO:0051539">
    <property type="term" value="F:4 iron, 4 sulfur cluster binding"/>
    <property type="evidence" value="ECO:0007669"/>
    <property type="project" value="UniProtKB-KW"/>
</dbReference>
<dbReference type="GO" id="GO:0005758">
    <property type="term" value="C:mitochondrial intermembrane space"/>
    <property type="evidence" value="ECO:0007669"/>
    <property type="project" value="UniProtKB-SubCell"/>
</dbReference>
<dbReference type="Pfam" id="PF16803">
    <property type="entry name" value="DRE2_N"/>
    <property type="match status" value="1"/>
</dbReference>
<protein>
    <submittedName>
        <fullName evidence="12">Electron carrier</fullName>
    </submittedName>
</protein>
<reference evidence="12" key="1">
    <citation type="submission" date="2023-03" db="EMBL/GenBank/DDBJ databases">
        <title>Mating type loci evolution in Malassezia.</title>
        <authorList>
            <person name="Coelho M.A."/>
        </authorList>
    </citation>
    <scope>NUCLEOTIDE SEQUENCE</scope>
    <source>
        <strain evidence="12">CBS 14135</strain>
    </source>
</reference>
<feature type="binding site" evidence="9">
    <location>
        <position position="221"/>
    </location>
    <ligand>
        <name>[2Fe-2S] cluster</name>
        <dbReference type="ChEBI" id="CHEBI:190135"/>
    </ligand>
</feature>
<dbReference type="EMBL" id="CP119951">
    <property type="protein sequence ID" value="WFC94426.1"/>
    <property type="molecule type" value="Genomic_DNA"/>
</dbReference>
<evidence type="ECO:0000256" key="9">
    <source>
        <dbReference type="HAMAP-Rule" id="MF_03115"/>
    </source>
</evidence>
<proteinExistence type="inferred from homology"/>
<evidence type="ECO:0000259" key="11">
    <source>
        <dbReference type="Pfam" id="PF16803"/>
    </source>
</evidence>
<comment type="domain">
    <text evidence="9">The C-terminal domain binds 2 Fe-S clusters but is otherwise mostly in an intrinsically disordered conformation.</text>
</comment>
<keyword evidence="3 9" id="KW-0004">4Fe-4S</keyword>
<evidence type="ECO:0000256" key="8">
    <source>
        <dbReference type="ARBA" id="ARBA00023128"/>
    </source>
</evidence>
<feature type="binding site" evidence="9">
    <location>
        <position position="282"/>
    </location>
    <ligand>
        <name>[4Fe-4S] cluster</name>
        <dbReference type="ChEBI" id="CHEBI:49883"/>
    </ligand>
</feature>
<dbReference type="GO" id="GO:0009055">
    <property type="term" value="F:electron transfer activity"/>
    <property type="evidence" value="ECO:0007669"/>
    <property type="project" value="UniProtKB-UniRule"/>
</dbReference>
<dbReference type="GO" id="GO:0051537">
    <property type="term" value="F:2 iron, 2 sulfur cluster binding"/>
    <property type="evidence" value="ECO:0007669"/>
    <property type="project" value="UniProtKB-UniRule"/>
</dbReference>
<feature type="short sequence motif" description="Cx2C motif 2" evidence="9">
    <location>
        <begin position="290"/>
        <end position="293"/>
    </location>
</feature>
<evidence type="ECO:0000259" key="10">
    <source>
        <dbReference type="Pfam" id="PF05093"/>
    </source>
</evidence>